<dbReference type="EMBL" id="RXGB01005714">
    <property type="protein sequence ID" value="TMW87426.1"/>
    <property type="molecule type" value="Genomic_DNA"/>
</dbReference>
<accession>A0A6N2AYW2</accession>
<dbReference type="InterPro" id="IPR056682">
    <property type="entry name" value="DUF7780"/>
</dbReference>
<feature type="domain" description="DUF7780" evidence="1">
    <location>
        <begin position="1"/>
        <end position="37"/>
    </location>
</feature>
<organism evidence="2">
    <name type="scientific">Solanum chilense</name>
    <name type="common">Tomato</name>
    <name type="synonym">Lycopersicon chilense</name>
    <dbReference type="NCBI Taxonomy" id="4083"/>
    <lineage>
        <taxon>Eukaryota</taxon>
        <taxon>Viridiplantae</taxon>
        <taxon>Streptophyta</taxon>
        <taxon>Embryophyta</taxon>
        <taxon>Tracheophyta</taxon>
        <taxon>Spermatophyta</taxon>
        <taxon>Magnoliopsida</taxon>
        <taxon>eudicotyledons</taxon>
        <taxon>Gunneridae</taxon>
        <taxon>Pentapetalae</taxon>
        <taxon>asterids</taxon>
        <taxon>lamiids</taxon>
        <taxon>Solanales</taxon>
        <taxon>Solanaceae</taxon>
        <taxon>Solanoideae</taxon>
        <taxon>Solaneae</taxon>
        <taxon>Solanum</taxon>
        <taxon>Solanum subgen. Lycopersicon</taxon>
    </lineage>
</organism>
<sequence length="69" mass="7735">MGTLSGKGTRFMSDLIVAHVIESLTVQELKLFTKLISGPKSAQNSTFCSFSRKDPFFFKTLLLKKTLCF</sequence>
<proteinExistence type="predicted"/>
<gene>
    <name evidence="2" type="ORF">EJD97_019976</name>
</gene>
<dbReference type="AlphaFoldDB" id="A0A6N2AYW2"/>
<protein>
    <recommendedName>
        <fullName evidence="1">DUF7780 domain-containing protein</fullName>
    </recommendedName>
</protein>
<comment type="caution">
    <text evidence="2">The sequence shown here is derived from an EMBL/GenBank/DDBJ whole genome shotgun (WGS) entry which is preliminary data.</text>
</comment>
<evidence type="ECO:0000259" key="1">
    <source>
        <dbReference type="Pfam" id="PF25002"/>
    </source>
</evidence>
<name>A0A6N2AYW2_SOLCI</name>
<reference evidence="2" key="1">
    <citation type="submission" date="2019-05" db="EMBL/GenBank/DDBJ databases">
        <title>The de novo reference genome and transcriptome assemblies of the wild tomato species Solanum chilense.</title>
        <authorList>
            <person name="Stam R."/>
            <person name="Nosenko T."/>
            <person name="Hoerger A.C."/>
            <person name="Stephan W."/>
            <person name="Seidel M.A."/>
            <person name="Kuhn J.M.M."/>
            <person name="Haberer G."/>
            <person name="Tellier A."/>
        </authorList>
    </citation>
    <scope>NUCLEOTIDE SEQUENCE</scope>
    <source>
        <tissue evidence="2">Mature leaves</tissue>
    </source>
</reference>
<evidence type="ECO:0000313" key="2">
    <source>
        <dbReference type="EMBL" id="TMW87426.1"/>
    </source>
</evidence>
<dbReference type="Pfam" id="PF25002">
    <property type="entry name" value="DUF7780"/>
    <property type="match status" value="1"/>
</dbReference>